<organism evidence="1 2">
    <name type="scientific">Clostridium botulinum</name>
    <dbReference type="NCBI Taxonomy" id="1491"/>
    <lineage>
        <taxon>Bacteria</taxon>
        <taxon>Bacillati</taxon>
        <taxon>Bacillota</taxon>
        <taxon>Clostridia</taxon>
        <taxon>Eubacteriales</taxon>
        <taxon>Clostridiaceae</taxon>
        <taxon>Clostridium</taxon>
    </lineage>
</organism>
<evidence type="ECO:0000313" key="1">
    <source>
        <dbReference type="EMBL" id="KOA87422.1"/>
    </source>
</evidence>
<dbReference type="RefSeq" id="WP_013725499.1">
    <property type="nucleotide sequence ID" value="NZ_LGVO01000004.1"/>
</dbReference>
<dbReference type="PANTHER" id="PTHR10000:SF8">
    <property type="entry name" value="HAD SUPERFAMILY HYDROLASE-LIKE, TYPE 3"/>
    <property type="match status" value="1"/>
</dbReference>
<reference evidence="1 2" key="1">
    <citation type="submission" date="2015-07" db="EMBL/GenBank/DDBJ databases">
        <title>Draft genome sequences of 17 French Clostridium botulinum group III.</title>
        <authorList>
            <person name="Woudstra C."/>
            <person name="Le Marechal C."/>
            <person name="Souillard R."/>
            <person name="Bayon-Auboyer M.-H."/>
            <person name="Dessouter D."/>
            <person name="Fach P."/>
        </authorList>
    </citation>
    <scope>NUCLEOTIDE SEQUENCE [LARGE SCALE GENOMIC DNA]</scope>
    <source>
        <strain evidence="1 2">12LNRI-CD</strain>
    </source>
</reference>
<dbReference type="Proteomes" id="UP000037540">
    <property type="component" value="Unassembled WGS sequence"/>
</dbReference>
<dbReference type="EMBL" id="LGVR01000039">
    <property type="protein sequence ID" value="KOA87422.1"/>
    <property type="molecule type" value="Genomic_DNA"/>
</dbReference>
<dbReference type="InterPro" id="IPR023214">
    <property type="entry name" value="HAD_sf"/>
</dbReference>
<accession>A0A9Q1UY96</accession>
<dbReference type="GO" id="GO:0016791">
    <property type="term" value="F:phosphatase activity"/>
    <property type="evidence" value="ECO:0007669"/>
    <property type="project" value="TreeGrafter"/>
</dbReference>
<dbReference type="Pfam" id="PF08282">
    <property type="entry name" value="Hydrolase_3"/>
    <property type="match status" value="1"/>
</dbReference>
<dbReference type="SFLD" id="SFLDG01140">
    <property type="entry name" value="C2.B:_Phosphomannomutase_and_P"/>
    <property type="match status" value="1"/>
</dbReference>
<dbReference type="SFLD" id="SFLDG01144">
    <property type="entry name" value="C2.B.4:_PGP_Like"/>
    <property type="match status" value="1"/>
</dbReference>
<dbReference type="AlphaFoldDB" id="A0A9Q1UY96"/>
<dbReference type="GO" id="GO:0000287">
    <property type="term" value="F:magnesium ion binding"/>
    <property type="evidence" value="ECO:0007669"/>
    <property type="project" value="TreeGrafter"/>
</dbReference>
<gene>
    <name evidence="1" type="ORF">ADU74_07540</name>
</gene>
<evidence type="ECO:0000313" key="2">
    <source>
        <dbReference type="Proteomes" id="UP000037540"/>
    </source>
</evidence>
<proteinExistence type="predicted"/>
<protein>
    <submittedName>
        <fullName evidence="1">Haloacid dehalogenase</fullName>
    </submittedName>
</protein>
<sequence length="270" mass="30699">MYKLVAIDMDGTLLNSKKQVSKENITTINEAIKKGIKIVICTGRPYSGIKPYTEIMGLDTEKEYIISQNGSYVVNGTETEVVSAKYLKSKEVNDILYFLEQLDIGKILVTPEDYLAYNCKINEEMKYDASLVFKEIKKFDEDNERLDNLDVLKVMIMDKVEKIEHLSNRIPKVIIDNFYVVRSTPYLIEIMAKNTDKGYGLSQLAKHLNINHDEIIAIGDELNDVGMFNIAGLKVAMQNANNIIKEKANFITLSNDDHGVSYAIKHFILK</sequence>
<dbReference type="InterPro" id="IPR036412">
    <property type="entry name" value="HAD-like_sf"/>
</dbReference>
<dbReference type="InterPro" id="IPR006379">
    <property type="entry name" value="HAD-SF_hydro_IIB"/>
</dbReference>
<dbReference type="NCBIfam" id="TIGR00099">
    <property type="entry name" value="Cof-subfamily"/>
    <property type="match status" value="1"/>
</dbReference>
<dbReference type="NCBIfam" id="TIGR01484">
    <property type="entry name" value="HAD-SF-IIB"/>
    <property type="match status" value="1"/>
</dbReference>
<name>A0A9Q1UY96_CLOBO</name>
<dbReference type="PANTHER" id="PTHR10000">
    <property type="entry name" value="PHOSPHOSERINE PHOSPHATASE"/>
    <property type="match status" value="1"/>
</dbReference>
<dbReference type="Gene3D" id="3.30.1240.10">
    <property type="match status" value="1"/>
</dbReference>
<dbReference type="SFLD" id="SFLDS00003">
    <property type="entry name" value="Haloacid_Dehalogenase"/>
    <property type="match status" value="1"/>
</dbReference>
<dbReference type="Gene3D" id="3.40.50.1000">
    <property type="entry name" value="HAD superfamily/HAD-like"/>
    <property type="match status" value="1"/>
</dbReference>
<dbReference type="SUPFAM" id="SSF56784">
    <property type="entry name" value="HAD-like"/>
    <property type="match status" value="1"/>
</dbReference>
<dbReference type="InterPro" id="IPR000150">
    <property type="entry name" value="Cof"/>
</dbReference>
<dbReference type="GO" id="GO:0005829">
    <property type="term" value="C:cytosol"/>
    <property type="evidence" value="ECO:0007669"/>
    <property type="project" value="TreeGrafter"/>
</dbReference>
<dbReference type="CDD" id="cd07516">
    <property type="entry name" value="HAD_Pase"/>
    <property type="match status" value="1"/>
</dbReference>
<comment type="caution">
    <text evidence="1">The sequence shown here is derived from an EMBL/GenBank/DDBJ whole genome shotgun (WGS) entry which is preliminary data.</text>
</comment>
<dbReference type="PROSITE" id="PS01228">
    <property type="entry name" value="COF_1"/>
    <property type="match status" value="1"/>
</dbReference>
<dbReference type="OrthoDB" id="9781413at2"/>